<dbReference type="PANTHER" id="PTHR43201">
    <property type="entry name" value="ACYL-COA SYNTHETASE"/>
    <property type="match status" value="1"/>
</dbReference>
<dbReference type="InterPro" id="IPR025110">
    <property type="entry name" value="AMP-bd_C"/>
</dbReference>
<feature type="domain" description="AMP-binding enzyme C-terminal" evidence="5">
    <location>
        <begin position="425"/>
        <end position="501"/>
    </location>
</feature>
<feature type="domain" description="AMP-dependent synthetase/ligase" evidence="4">
    <location>
        <begin position="8"/>
        <end position="355"/>
    </location>
</feature>
<dbReference type="CDD" id="cd04433">
    <property type="entry name" value="AFD_class_I"/>
    <property type="match status" value="1"/>
</dbReference>
<evidence type="ECO:0000313" key="7">
    <source>
        <dbReference type="Proteomes" id="UP001597497"/>
    </source>
</evidence>
<dbReference type="InterPro" id="IPR020845">
    <property type="entry name" value="AMP-binding_CS"/>
</dbReference>
<gene>
    <name evidence="6" type="ORF">ACFSUC_04035</name>
</gene>
<keyword evidence="2" id="KW-0175">Coiled coil</keyword>
<keyword evidence="7" id="KW-1185">Reference proteome</keyword>
<dbReference type="Gene3D" id="3.30.300.30">
    <property type="match status" value="1"/>
</dbReference>
<dbReference type="InterPro" id="IPR000873">
    <property type="entry name" value="AMP-dep_synth/lig_dom"/>
</dbReference>
<sequence length="529" mass="58630">MRLAYSSRKTALQHGNWSRSYEQLSQGIQQKIARLDELDRRVDKLAVDLPDSPALVEWVYAAASRKLTITILDPRLTEADKQLRLQHFGPDAVVSWQREKEAVAGSIAGFYPHAADVLSLQPVPSMKSERSAHPVKSAKTDENEKIEKPAESANQSERAVESSQERPVWETQRDGGMVLFSSGSTGMPKSILRPLKAMERELQVYTAEPGAPDADSRVLCLVPLSHSYGLLSATLSTLLQGGTVYFPERLHPGQIAEQIDKDRLTHVYGVAFHYQLLAKGLPERSPDDRQADAISNLKLLSSGGKLPDALITEYEEKFGWRIGQQYGMSEVGYMAVDFYGEGAGTVGPVARHHQISTREGELVIHLPSSPYMEPQPNWEPGESDDQQGVLYTQDLVQFDDMDRLIIAGRVNDQVSVGGLKVRLSEIEAAACSHPLVAQSCVVSTEHAVFGTVLTLFVVWEEACERPMERQLKDWLASRLASYKVPKRIQTTARIPVSPAGKIIKAELLKELKDGTEYANQRTRHAGQSV</sequence>
<dbReference type="Gene3D" id="3.40.50.12780">
    <property type="entry name" value="N-terminal domain of ligase-like"/>
    <property type="match status" value="1"/>
</dbReference>
<reference evidence="7" key="1">
    <citation type="journal article" date="2019" name="Int. J. Syst. Evol. Microbiol.">
        <title>The Global Catalogue of Microorganisms (GCM) 10K type strain sequencing project: providing services to taxonomists for standard genome sequencing and annotation.</title>
        <authorList>
            <consortium name="The Broad Institute Genomics Platform"/>
            <consortium name="The Broad Institute Genome Sequencing Center for Infectious Disease"/>
            <person name="Wu L."/>
            <person name="Ma J."/>
        </authorList>
    </citation>
    <scope>NUCLEOTIDE SEQUENCE [LARGE SCALE GENOMIC DNA]</scope>
    <source>
        <strain evidence="7">KCTC 33676</strain>
    </source>
</reference>
<dbReference type="RefSeq" id="WP_379928206.1">
    <property type="nucleotide sequence ID" value="NZ_JBHUMM010000006.1"/>
</dbReference>
<evidence type="ECO:0000313" key="6">
    <source>
        <dbReference type="EMBL" id="MFD2670779.1"/>
    </source>
</evidence>
<feature type="compositionally biased region" description="Basic and acidic residues" evidence="3">
    <location>
        <begin position="127"/>
        <end position="150"/>
    </location>
</feature>
<feature type="region of interest" description="Disordered" evidence="3">
    <location>
        <begin position="124"/>
        <end position="169"/>
    </location>
</feature>
<accession>A0ABW5R874</accession>
<evidence type="ECO:0000256" key="1">
    <source>
        <dbReference type="ARBA" id="ARBA00006432"/>
    </source>
</evidence>
<evidence type="ECO:0000259" key="4">
    <source>
        <dbReference type="Pfam" id="PF00501"/>
    </source>
</evidence>
<dbReference type="Pfam" id="PF00501">
    <property type="entry name" value="AMP-binding"/>
    <property type="match status" value="1"/>
</dbReference>
<feature type="coiled-coil region" evidence="2">
    <location>
        <begin position="21"/>
        <end position="48"/>
    </location>
</feature>
<proteinExistence type="inferred from homology"/>
<name>A0ABW5R874_9BACL</name>
<dbReference type="InterPro" id="IPR042099">
    <property type="entry name" value="ANL_N_sf"/>
</dbReference>
<dbReference type="SUPFAM" id="SSF56801">
    <property type="entry name" value="Acetyl-CoA synthetase-like"/>
    <property type="match status" value="1"/>
</dbReference>
<protein>
    <submittedName>
        <fullName evidence="6">Class I adenylate-forming enzyme family protein</fullName>
    </submittedName>
</protein>
<dbReference type="InterPro" id="IPR045851">
    <property type="entry name" value="AMP-bd_C_sf"/>
</dbReference>
<evidence type="ECO:0000256" key="3">
    <source>
        <dbReference type="SAM" id="MobiDB-lite"/>
    </source>
</evidence>
<evidence type="ECO:0000256" key="2">
    <source>
        <dbReference type="SAM" id="Coils"/>
    </source>
</evidence>
<dbReference type="EMBL" id="JBHUMM010000006">
    <property type="protein sequence ID" value="MFD2670779.1"/>
    <property type="molecule type" value="Genomic_DNA"/>
</dbReference>
<dbReference type="PROSITE" id="PS00455">
    <property type="entry name" value="AMP_BINDING"/>
    <property type="match status" value="1"/>
</dbReference>
<dbReference type="PANTHER" id="PTHR43201:SF8">
    <property type="entry name" value="ACYL-COA SYNTHETASE FAMILY MEMBER 3"/>
    <property type="match status" value="1"/>
</dbReference>
<dbReference type="Proteomes" id="UP001597497">
    <property type="component" value="Unassembled WGS sequence"/>
</dbReference>
<evidence type="ECO:0000259" key="5">
    <source>
        <dbReference type="Pfam" id="PF13193"/>
    </source>
</evidence>
<comment type="caution">
    <text evidence="6">The sequence shown here is derived from an EMBL/GenBank/DDBJ whole genome shotgun (WGS) entry which is preliminary data.</text>
</comment>
<feature type="compositionally biased region" description="Basic and acidic residues" evidence="3">
    <location>
        <begin position="158"/>
        <end position="169"/>
    </location>
</feature>
<organism evidence="6 7">
    <name type="scientific">Marinicrinis sediminis</name>
    <dbReference type="NCBI Taxonomy" id="1652465"/>
    <lineage>
        <taxon>Bacteria</taxon>
        <taxon>Bacillati</taxon>
        <taxon>Bacillota</taxon>
        <taxon>Bacilli</taxon>
        <taxon>Bacillales</taxon>
        <taxon>Paenibacillaceae</taxon>
    </lineage>
</organism>
<dbReference type="Pfam" id="PF13193">
    <property type="entry name" value="AMP-binding_C"/>
    <property type="match status" value="1"/>
</dbReference>
<comment type="similarity">
    <text evidence="1">Belongs to the ATP-dependent AMP-binding enzyme family.</text>
</comment>